<organism evidence="4">
    <name type="scientific">Thelazia callipaeda</name>
    <name type="common">Oriental eyeworm</name>
    <name type="synonym">Parasitic nematode</name>
    <dbReference type="NCBI Taxonomy" id="103827"/>
    <lineage>
        <taxon>Eukaryota</taxon>
        <taxon>Metazoa</taxon>
        <taxon>Ecdysozoa</taxon>
        <taxon>Nematoda</taxon>
        <taxon>Chromadorea</taxon>
        <taxon>Rhabditida</taxon>
        <taxon>Spirurina</taxon>
        <taxon>Spiruromorpha</taxon>
        <taxon>Thelazioidea</taxon>
        <taxon>Thelaziidae</taxon>
        <taxon>Thelazia</taxon>
    </lineage>
</organism>
<accession>A0A0N5CKY2</accession>
<proteinExistence type="predicted"/>
<sequence length="92" mass="10885">MKGRHAMVVRWYLVRRMLAFFWICIFVIGFTVYILDKYNSSVTGDAMRLSFEDRIFRLQEDLQRIQALLNNSKRECHSKNSVPKLPADNSEV</sequence>
<keyword evidence="1" id="KW-0812">Transmembrane</keyword>
<evidence type="ECO:0000313" key="3">
    <source>
        <dbReference type="Proteomes" id="UP000276776"/>
    </source>
</evidence>
<keyword evidence="1" id="KW-0472">Membrane</keyword>
<reference evidence="4" key="1">
    <citation type="submission" date="2017-02" db="UniProtKB">
        <authorList>
            <consortium name="WormBaseParasite"/>
        </authorList>
    </citation>
    <scope>IDENTIFICATION</scope>
</reference>
<protein>
    <submittedName>
        <fullName evidence="2 4">Uncharacterized protein</fullName>
    </submittedName>
</protein>
<reference evidence="2 3" key="2">
    <citation type="submission" date="2018-11" db="EMBL/GenBank/DDBJ databases">
        <authorList>
            <consortium name="Pathogen Informatics"/>
        </authorList>
    </citation>
    <scope>NUCLEOTIDE SEQUENCE [LARGE SCALE GENOMIC DNA]</scope>
</reference>
<evidence type="ECO:0000313" key="4">
    <source>
        <dbReference type="WBParaSite" id="TCLT_0000075001-mRNA-1"/>
    </source>
</evidence>
<dbReference type="Proteomes" id="UP000276776">
    <property type="component" value="Unassembled WGS sequence"/>
</dbReference>
<feature type="transmembrane region" description="Helical" evidence="1">
    <location>
        <begin position="12"/>
        <end position="35"/>
    </location>
</feature>
<keyword evidence="3" id="KW-1185">Reference proteome</keyword>
<gene>
    <name evidence="2" type="ORF">TCLT_LOCUS751</name>
</gene>
<dbReference type="WBParaSite" id="TCLT_0000075001-mRNA-1">
    <property type="protein sequence ID" value="TCLT_0000075001-mRNA-1"/>
    <property type="gene ID" value="TCLT_0000075001"/>
</dbReference>
<dbReference type="STRING" id="103827.A0A0N5CKY2"/>
<keyword evidence="1" id="KW-1133">Transmembrane helix</keyword>
<evidence type="ECO:0000256" key="1">
    <source>
        <dbReference type="SAM" id="Phobius"/>
    </source>
</evidence>
<name>A0A0N5CKY2_THECL</name>
<dbReference type="EMBL" id="UYYF01000065">
    <property type="protein sequence ID" value="VDM95844.1"/>
    <property type="molecule type" value="Genomic_DNA"/>
</dbReference>
<evidence type="ECO:0000313" key="2">
    <source>
        <dbReference type="EMBL" id="VDM95844.1"/>
    </source>
</evidence>
<dbReference type="AlphaFoldDB" id="A0A0N5CKY2"/>